<gene>
    <name evidence="3" type="ORF">C4886_05240</name>
</gene>
<dbReference type="PANTHER" id="PTHR37813">
    <property type="entry name" value="FELS-2 PROPHAGE PROTEIN"/>
    <property type="match status" value="1"/>
</dbReference>
<evidence type="ECO:0000256" key="1">
    <source>
        <dbReference type="ARBA" id="ARBA00022612"/>
    </source>
</evidence>
<dbReference type="Pfam" id="PF10145">
    <property type="entry name" value="PhageMin_Tail"/>
    <property type="match status" value="1"/>
</dbReference>
<evidence type="ECO:0000313" key="3">
    <source>
        <dbReference type="EMBL" id="RCH44999.1"/>
    </source>
</evidence>
<comment type="caution">
    <text evidence="3">The sequence shown here is derived from an EMBL/GenBank/DDBJ whole genome shotgun (WGS) entry which is preliminary data.</text>
</comment>
<dbReference type="NCBIfam" id="TIGR01760">
    <property type="entry name" value="tape_meas_TP901"/>
    <property type="match status" value="1"/>
</dbReference>
<organism evidence="3 4">
    <name type="scientific">Blautia obeum</name>
    <dbReference type="NCBI Taxonomy" id="40520"/>
    <lineage>
        <taxon>Bacteria</taxon>
        <taxon>Bacillati</taxon>
        <taxon>Bacillota</taxon>
        <taxon>Clostridia</taxon>
        <taxon>Lachnospirales</taxon>
        <taxon>Lachnospiraceae</taxon>
        <taxon>Blautia</taxon>
    </lineage>
</organism>
<evidence type="ECO:0000259" key="2">
    <source>
        <dbReference type="Pfam" id="PF10145"/>
    </source>
</evidence>
<accession>A0A367G543</accession>
<keyword evidence="1" id="KW-1188">Viral release from host cell</keyword>
<proteinExistence type="predicted"/>
<dbReference type="Proteomes" id="UP000253208">
    <property type="component" value="Unassembled WGS sequence"/>
</dbReference>
<dbReference type="EMBL" id="PSQG01000006">
    <property type="protein sequence ID" value="RCH44999.1"/>
    <property type="molecule type" value="Genomic_DNA"/>
</dbReference>
<protein>
    <submittedName>
        <fullName evidence="3">Phage tail tape measure protein</fullName>
    </submittedName>
</protein>
<evidence type="ECO:0000313" key="4">
    <source>
        <dbReference type="Proteomes" id="UP000253208"/>
    </source>
</evidence>
<dbReference type="AlphaFoldDB" id="A0A367G543"/>
<sequence>MSATAELGADDNATPIVRAAEDAVENFSGSSGSAQLGADDNASPVIDSVRDKAAAWDGSVWTATVSVVDAATAPLTAIINAAKNPLTQAGAALGISVGLGDTVNTYKNFESMMSQVGAISGATGQAFEDLTAKAQEMGATTKFTATEAAEAFNYMAMAGWQPKQMISGISGIMNLAAASGESLGSTSDIVTDALTAFGLKASDSGHFADVLAKASASANTNVGMLGESFKYVAPVAGAMKYSVEDTSMALGLMANSSIKGSMAGTALKTSLANMAAPTDSMATAMEKYGISLTDSSGNMKTLKGVMDNLRGSLGGLSETEQTAAASTIFGKEAMAGMLAIINASKEDYNKLSDAIYNADGAAQDMSDTMLDNLEGSMTLMQSAVECNHEMIIIICFVP</sequence>
<dbReference type="PANTHER" id="PTHR37813:SF1">
    <property type="entry name" value="FELS-2 PROPHAGE PROTEIN"/>
    <property type="match status" value="1"/>
</dbReference>
<reference evidence="3 4" key="1">
    <citation type="submission" date="2018-02" db="EMBL/GenBank/DDBJ databases">
        <title>Complete genome sequencing of Faecalibacterium prausnitzii strains isolated from the human gut.</title>
        <authorList>
            <person name="Fitzgerald B.C."/>
            <person name="Shkoporov A.N."/>
            <person name="Ross P.R."/>
            <person name="Hill C."/>
        </authorList>
    </citation>
    <scope>NUCLEOTIDE SEQUENCE [LARGE SCALE GENOMIC DNA]</scope>
    <source>
        <strain evidence="3 4">APC942/31-1</strain>
    </source>
</reference>
<feature type="domain" description="Phage tail tape measure protein" evidence="2">
    <location>
        <begin position="132"/>
        <end position="330"/>
    </location>
</feature>
<name>A0A367G543_9FIRM</name>
<dbReference type="InterPro" id="IPR010090">
    <property type="entry name" value="Phage_tape_meas"/>
</dbReference>